<dbReference type="CDD" id="cd00780">
    <property type="entry name" value="NTF2"/>
    <property type="match status" value="1"/>
</dbReference>
<dbReference type="EMBL" id="UYRR01000110">
    <property type="protein sequence ID" value="VDK17513.1"/>
    <property type="molecule type" value="Genomic_DNA"/>
</dbReference>
<comment type="similarity">
    <text evidence="2">Belongs to the TMEM208 family.</text>
</comment>
<evidence type="ECO:0000313" key="12">
    <source>
        <dbReference type="Proteomes" id="UP000267096"/>
    </source>
</evidence>
<comment type="subcellular location">
    <subcellularLocation>
        <location evidence="1">Endoplasmic reticulum membrane</location>
        <topology evidence="1">Multi-pass membrane protein</topology>
    </subcellularLocation>
</comment>
<dbReference type="SUPFAM" id="SSF54427">
    <property type="entry name" value="NTF2-like"/>
    <property type="match status" value="1"/>
</dbReference>
<evidence type="ECO:0000256" key="1">
    <source>
        <dbReference type="ARBA" id="ARBA00004477"/>
    </source>
</evidence>
<sequence length="342" mass="39085">MSFNPNYEEIGNAFVQHYYSKFDVPDVAMRSSGLSDLYDPQNSYMTFEGVQARGRDEILQKFTSLTFKGIQRAITKTDCQPLPDGSILVAVIGQLKYENSNAVEYHSTRESYAKSVEDENEMDQSVEVEREKDELQTDDDPVQSYNQFFILRPSSGAFFISNEIFRLGKRMSGTQKAGKVATKGQKRIYEDNTYAIRDYSIAAIISSIFYASLSLTIFSASTLEWVVFCVCIFLQLGAVLTMRYMAQCIRNEKGQVIDAGIDLNQPDAFGEYCKDIVILCSSIVVIATFWSKIFWLLLLIPAYACYRIWTGILSPWFFAQPDDDDEIDEKKLRKKERKLRKA</sequence>
<evidence type="ECO:0000313" key="11">
    <source>
        <dbReference type="EMBL" id="VDK17513.1"/>
    </source>
</evidence>
<name>A0A0M3IYL1_ANISI</name>
<dbReference type="PROSITE" id="PS50177">
    <property type="entry name" value="NTF2_DOMAIN"/>
    <property type="match status" value="1"/>
</dbReference>
<feature type="transmembrane region" description="Helical" evidence="9">
    <location>
        <begin position="225"/>
        <end position="246"/>
    </location>
</feature>
<evidence type="ECO:0000256" key="8">
    <source>
        <dbReference type="SAM" id="MobiDB-lite"/>
    </source>
</evidence>
<evidence type="ECO:0000256" key="9">
    <source>
        <dbReference type="SAM" id="Phobius"/>
    </source>
</evidence>
<evidence type="ECO:0000256" key="3">
    <source>
        <dbReference type="ARBA" id="ARBA00015033"/>
    </source>
</evidence>
<evidence type="ECO:0000256" key="2">
    <source>
        <dbReference type="ARBA" id="ARBA00009950"/>
    </source>
</evidence>
<organism evidence="13">
    <name type="scientific">Anisakis simplex</name>
    <name type="common">Herring worm</name>
    <dbReference type="NCBI Taxonomy" id="6269"/>
    <lineage>
        <taxon>Eukaryota</taxon>
        <taxon>Metazoa</taxon>
        <taxon>Ecdysozoa</taxon>
        <taxon>Nematoda</taxon>
        <taxon>Chromadorea</taxon>
        <taxon>Rhabditida</taxon>
        <taxon>Spirurina</taxon>
        <taxon>Ascaridomorpha</taxon>
        <taxon>Ascaridoidea</taxon>
        <taxon>Anisakidae</taxon>
        <taxon>Anisakis</taxon>
        <taxon>Anisakis simplex complex</taxon>
    </lineage>
</organism>
<keyword evidence="6 9" id="KW-1133">Transmembrane helix</keyword>
<dbReference type="PANTHER" id="PTHR13505">
    <property type="entry name" value="TRANSMEMBRANE PROTEIN 208"/>
    <property type="match status" value="1"/>
</dbReference>
<dbReference type="InterPro" id="IPR018222">
    <property type="entry name" value="Nuclear_transport_factor_2_euk"/>
</dbReference>
<proteinExistence type="inferred from homology"/>
<dbReference type="Pfam" id="PF05620">
    <property type="entry name" value="TMEM208_SND2"/>
    <property type="match status" value="1"/>
</dbReference>
<dbReference type="AlphaFoldDB" id="A0A0M3IYL1"/>
<evidence type="ECO:0000259" key="10">
    <source>
        <dbReference type="PROSITE" id="PS50177"/>
    </source>
</evidence>
<reference evidence="11 12" key="2">
    <citation type="submission" date="2018-11" db="EMBL/GenBank/DDBJ databases">
        <authorList>
            <consortium name="Pathogen Informatics"/>
        </authorList>
    </citation>
    <scope>NUCLEOTIDE SEQUENCE [LARGE SCALE GENOMIC DNA]</scope>
</reference>
<accession>A0A0M3IYL1</accession>
<feature type="region of interest" description="Disordered" evidence="8">
    <location>
        <begin position="114"/>
        <end position="137"/>
    </location>
</feature>
<dbReference type="Gene3D" id="3.10.450.50">
    <property type="match status" value="1"/>
</dbReference>
<reference evidence="13" key="1">
    <citation type="submission" date="2017-02" db="UniProtKB">
        <authorList>
            <consortium name="WormBaseParasite"/>
        </authorList>
    </citation>
    <scope>IDENTIFICATION</scope>
</reference>
<dbReference type="OrthoDB" id="10012212at2759"/>
<evidence type="ECO:0000313" key="13">
    <source>
        <dbReference type="WBParaSite" id="ASIM_0000033401-mRNA-1"/>
    </source>
</evidence>
<evidence type="ECO:0000256" key="5">
    <source>
        <dbReference type="ARBA" id="ARBA00022824"/>
    </source>
</evidence>
<keyword evidence="5" id="KW-0256">Endoplasmic reticulum</keyword>
<dbReference type="InterPro" id="IPR032710">
    <property type="entry name" value="NTF2-like_dom_sf"/>
</dbReference>
<evidence type="ECO:0000256" key="6">
    <source>
        <dbReference type="ARBA" id="ARBA00022989"/>
    </source>
</evidence>
<gene>
    <name evidence="11" type="ORF">ASIM_LOCUS244</name>
</gene>
<feature type="transmembrane region" description="Helical" evidence="9">
    <location>
        <begin position="199"/>
        <end position="219"/>
    </location>
</feature>
<dbReference type="WBParaSite" id="ASIM_0000033401-mRNA-1">
    <property type="protein sequence ID" value="ASIM_0000033401-mRNA-1"/>
    <property type="gene ID" value="ASIM_0000033401"/>
</dbReference>
<dbReference type="GO" id="GO:0006624">
    <property type="term" value="P:vacuolar protein processing"/>
    <property type="evidence" value="ECO:0007669"/>
    <property type="project" value="TreeGrafter"/>
</dbReference>
<keyword evidence="7 9" id="KW-0472">Membrane</keyword>
<evidence type="ECO:0000256" key="4">
    <source>
        <dbReference type="ARBA" id="ARBA00022692"/>
    </source>
</evidence>
<dbReference type="Proteomes" id="UP000267096">
    <property type="component" value="Unassembled WGS sequence"/>
</dbReference>
<dbReference type="InterPro" id="IPR008506">
    <property type="entry name" value="SND2/TMEM208"/>
</dbReference>
<keyword evidence="12" id="KW-1185">Reference proteome</keyword>
<dbReference type="GO" id="GO:0005789">
    <property type="term" value="C:endoplasmic reticulum membrane"/>
    <property type="evidence" value="ECO:0007669"/>
    <property type="project" value="UniProtKB-SubCell"/>
</dbReference>
<dbReference type="Pfam" id="PF02136">
    <property type="entry name" value="NTF2"/>
    <property type="match status" value="1"/>
</dbReference>
<dbReference type="PANTHER" id="PTHR13505:SF7">
    <property type="entry name" value="TRANSMEMBRANE PROTEIN 208"/>
    <property type="match status" value="1"/>
</dbReference>
<feature type="transmembrane region" description="Helical" evidence="9">
    <location>
        <begin position="276"/>
        <end position="298"/>
    </location>
</feature>
<evidence type="ECO:0000256" key="7">
    <source>
        <dbReference type="ARBA" id="ARBA00023136"/>
    </source>
</evidence>
<feature type="domain" description="NTF2" evidence="10">
    <location>
        <begin position="10"/>
        <end position="167"/>
    </location>
</feature>
<dbReference type="GO" id="GO:0005773">
    <property type="term" value="C:vacuole"/>
    <property type="evidence" value="ECO:0007669"/>
    <property type="project" value="GOC"/>
</dbReference>
<protein>
    <recommendedName>
        <fullName evidence="3">Transmembrane protein 208</fullName>
    </recommendedName>
</protein>
<keyword evidence="4 9" id="KW-0812">Transmembrane</keyword>
<dbReference type="InterPro" id="IPR002075">
    <property type="entry name" value="NTF2_dom"/>
</dbReference>